<feature type="transmembrane region" description="Helical" evidence="5">
    <location>
        <begin position="289"/>
        <end position="310"/>
    </location>
</feature>
<dbReference type="Proteomes" id="UP000256485">
    <property type="component" value="Unassembled WGS sequence"/>
</dbReference>
<evidence type="ECO:0000256" key="1">
    <source>
        <dbReference type="ARBA" id="ARBA00004651"/>
    </source>
</evidence>
<dbReference type="EMBL" id="QTUC01000001">
    <property type="protein sequence ID" value="REF36294.1"/>
    <property type="molecule type" value="Genomic_DNA"/>
</dbReference>
<feature type="transmembrane region" description="Helical" evidence="5">
    <location>
        <begin position="322"/>
        <end position="341"/>
    </location>
</feature>
<proteinExistence type="predicted"/>
<dbReference type="PANTHER" id="PTHR43826">
    <property type="entry name" value="GLUCOSE-6-PHOSPHATE EXCHANGER SLC37A4"/>
    <property type="match status" value="1"/>
</dbReference>
<feature type="transmembrane region" description="Helical" evidence="5">
    <location>
        <begin position="347"/>
        <end position="370"/>
    </location>
</feature>
<keyword evidence="2 5" id="KW-0812">Transmembrane</keyword>
<evidence type="ECO:0000313" key="8">
    <source>
        <dbReference type="Proteomes" id="UP000256485"/>
    </source>
</evidence>
<organism evidence="7 8">
    <name type="scientific">Thermasporomyces composti</name>
    <dbReference type="NCBI Taxonomy" id="696763"/>
    <lineage>
        <taxon>Bacteria</taxon>
        <taxon>Bacillati</taxon>
        <taxon>Actinomycetota</taxon>
        <taxon>Actinomycetes</taxon>
        <taxon>Propionibacteriales</taxon>
        <taxon>Nocardioidaceae</taxon>
        <taxon>Thermasporomyces</taxon>
    </lineage>
</organism>
<dbReference type="AlphaFoldDB" id="A0A3D9VDQ5"/>
<comment type="subcellular location">
    <subcellularLocation>
        <location evidence="1">Cell membrane</location>
        <topology evidence="1">Multi-pass membrane protein</topology>
    </subcellularLocation>
</comment>
<feature type="transmembrane region" description="Helical" evidence="5">
    <location>
        <begin position="382"/>
        <end position="401"/>
    </location>
</feature>
<dbReference type="PIRSF" id="PIRSF002808">
    <property type="entry name" value="Hexose_phosphate_transp"/>
    <property type="match status" value="1"/>
</dbReference>
<dbReference type="InterPro" id="IPR000849">
    <property type="entry name" value="Sugar_P_transporter"/>
</dbReference>
<feature type="transmembrane region" description="Helical" evidence="5">
    <location>
        <begin position="94"/>
        <end position="116"/>
    </location>
</feature>
<dbReference type="GO" id="GO:0005886">
    <property type="term" value="C:plasma membrane"/>
    <property type="evidence" value="ECO:0007669"/>
    <property type="project" value="UniProtKB-SubCell"/>
</dbReference>
<protein>
    <submittedName>
        <fullName evidence="7">OPA family glycerol-3-phosphate transporter-like MFS transporter</fullName>
    </submittedName>
</protein>
<dbReference type="GO" id="GO:0035435">
    <property type="term" value="P:phosphate ion transmembrane transport"/>
    <property type="evidence" value="ECO:0007669"/>
    <property type="project" value="TreeGrafter"/>
</dbReference>
<feature type="domain" description="Major facilitator superfamily (MFS) profile" evidence="6">
    <location>
        <begin position="28"/>
        <end position="434"/>
    </location>
</feature>
<dbReference type="PROSITE" id="PS50850">
    <property type="entry name" value="MFS"/>
    <property type="match status" value="1"/>
</dbReference>
<reference evidence="7 8" key="1">
    <citation type="submission" date="2018-08" db="EMBL/GenBank/DDBJ databases">
        <title>Sequencing the genomes of 1000 actinobacteria strains.</title>
        <authorList>
            <person name="Klenk H.-P."/>
        </authorList>
    </citation>
    <scope>NUCLEOTIDE SEQUENCE [LARGE SCALE GENOMIC DNA]</scope>
    <source>
        <strain evidence="7 8">DSM 22891</strain>
    </source>
</reference>
<dbReference type="PANTHER" id="PTHR43826:SF3">
    <property type="entry name" value="GLUCOSE-6-PHOSPHATE EXCHANGER SLC37A4"/>
    <property type="match status" value="1"/>
</dbReference>
<comment type="caution">
    <text evidence="7">The sequence shown here is derived from an EMBL/GenBank/DDBJ whole genome shotgun (WGS) entry which is preliminary data.</text>
</comment>
<keyword evidence="3 5" id="KW-1133">Transmembrane helix</keyword>
<dbReference type="InterPro" id="IPR051337">
    <property type="entry name" value="OPA_Antiporter"/>
</dbReference>
<dbReference type="InterPro" id="IPR036259">
    <property type="entry name" value="MFS_trans_sf"/>
</dbReference>
<evidence type="ECO:0000256" key="3">
    <source>
        <dbReference type="ARBA" id="ARBA00022989"/>
    </source>
</evidence>
<evidence type="ECO:0000256" key="5">
    <source>
        <dbReference type="SAM" id="Phobius"/>
    </source>
</evidence>
<feature type="transmembrane region" description="Helical" evidence="5">
    <location>
        <begin position="153"/>
        <end position="178"/>
    </location>
</feature>
<evidence type="ECO:0000259" key="6">
    <source>
        <dbReference type="PROSITE" id="PS50850"/>
    </source>
</evidence>
<feature type="transmembrane region" description="Helical" evidence="5">
    <location>
        <begin position="63"/>
        <end position="82"/>
    </location>
</feature>
<feature type="transmembrane region" description="Helical" evidence="5">
    <location>
        <begin position="122"/>
        <end position="141"/>
    </location>
</feature>
<dbReference type="InterPro" id="IPR011701">
    <property type="entry name" value="MFS"/>
</dbReference>
<feature type="transmembrane region" description="Helical" evidence="5">
    <location>
        <begin position="26"/>
        <end position="43"/>
    </location>
</feature>
<dbReference type="RefSeq" id="WP_245941014.1">
    <property type="nucleotide sequence ID" value="NZ_QTUC01000001.1"/>
</dbReference>
<keyword evidence="8" id="KW-1185">Reference proteome</keyword>
<name>A0A3D9VDQ5_THECX</name>
<sequence>MSTPRSTTSQGVVDVTQDGRLRRMQWVVLVATMFCYLFFYTGRQTFGFAIPGIEAELGLSKATLGWVSTALLWSYAIGQAINGNLADTFGGRRIMALGAVASTVMNWIVSLGANLVSIAAPWAVNGYVQAMGWAAGSRVLSNWWPPSERGKTYGFYVFAAGTGSIVAYATAVVVLDVWELDWRWLFRLPVLLMLVGAVTFFVLAREHPRHRGLPSPVEERGTGSSASHRAAEESAWQRYRTVLREPRIWLAGVAIGFQNAARYGLLVWVPVHFLGSAWQEGSGRGGISPLWITVALPVGMAVGALVNGQISDRLFGSRRSQPIVLFMLLGAASAVAMRLVPVDQTTLAMGVLFLAGFFVYGPQASFWALCPDLVGAARAGTATGVVNFFAYLFAGFGEPLIGRLIDVSGQTSIVFVVVAVCCAASAAVAATIRR</sequence>
<evidence type="ECO:0000313" key="7">
    <source>
        <dbReference type="EMBL" id="REF36294.1"/>
    </source>
</evidence>
<dbReference type="GO" id="GO:0061513">
    <property type="term" value="F:glucose 6-phosphate:phosphate antiporter activity"/>
    <property type="evidence" value="ECO:0007669"/>
    <property type="project" value="TreeGrafter"/>
</dbReference>
<keyword evidence="4 5" id="KW-0472">Membrane</keyword>
<dbReference type="Pfam" id="PF07690">
    <property type="entry name" value="MFS_1"/>
    <property type="match status" value="1"/>
</dbReference>
<dbReference type="InterPro" id="IPR020846">
    <property type="entry name" value="MFS_dom"/>
</dbReference>
<feature type="transmembrane region" description="Helical" evidence="5">
    <location>
        <begin position="184"/>
        <end position="204"/>
    </location>
</feature>
<evidence type="ECO:0000256" key="4">
    <source>
        <dbReference type="ARBA" id="ARBA00023136"/>
    </source>
</evidence>
<feature type="transmembrane region" description="Helical" evidence="5">
    <location>
        <begin position="413"/>
        <end position="432"/>
    </location>
</feature>
<dbReference type="SUPFAM" id="SSF103473">
    <property type="entry name" value="MFS general substrate transporter"/>
    <property type="match status" value="1"/>
</dbReference>
<accession>A0A3D9VDQ5</accession>
<evidence type="ECO:0000256" key="2">
    <source>
        <dbReference type="ARBA" id="ARBA00022692"/>
    </source>
</evidence>
<gene>
    <name evidence="7" type="ORF">DFJ64_1700</name>
</gene>
<dbReference type="Gene3D" id="1.20.1250.20">
    <property type="entry name" value="MFS general substrate transporter like domains"/>
    <property type="match status" value="2"/>
</dbReference>
<feature type="transmembrane region" description="Helical" evidence="5">
    <location>
        <begin position="248"/>
        <end position="269"/>
    </location>
</feature>